<feature type="binding site" evidence="3">
    <location>
        <begin position="187"/>
        <end position="188"/>
    </location>
    <ligand>
        <name>ATP</name>
        <dbReference type="ChEBI" id="CHEBI:30616"/>
    </ligand>
</feature>
<gene>
    <name evidence="3" type="primary">tmcAL</name>
    <name evidence="4" type="ORF">AMD02_07125</name>
</gene>
<dbReference type="GO" id="GO:0005524">
    <property type="term" value="F:ATP binding"/>
    <property type="evidence" value="ECO:0007669"/>
    <property type="project" value="UniProtKB-KW"/>
</dbReference>
<keyword evidence="2 3" id="KW-0819">tRNA processing</keyword>
<dbReference type="EC" id="6.3.4.-" evidence="3"/>
<dbReference type="OMA" id="IYQMSEG"/>
<keyword evidence="3" id="KW-0694">RNA-binding</keyword>
<evidence type="ECO:0000256" key="2">
    <source>
        <dbReference type="ARBA" id="ARBA00022694"/>
    </source>
</evidence>
<dbReference type="RefSeq" id="WP_010898736.1">
    <property type="nucleotide sequence ID" value="NZ_CP040441.1"/>
</dbReference>
<dbReference type="GO" id="GO:0016879">
    <property type="term" value="F:ligase activity, forming carbon-nitrogen bonds"/>
    <property type="evidence" value="ECO:0007669"/>
    <property type="project" value="UniProtKB-UniRule"/>
</dbReference>
<organism evidence="4">
    <name type="scientific">Halalkalibacterium halodurans</name>
    <name type="common">Bacillus halodurans</name>
    <dbReference type="NCBI Taxonomy" id="86665"/>
    <lineage>
        <taxon>Bacteria</taxon>
        <taxon>Bacillati</taxon>
        <taxon>Bacillota</taxon>
        <taxon>Bacilli</taxon>
        <taxon>Bacillales</taxon>
        <taxon>Bacillaceae</taxon>
        <taxon>Halalkalibacterium (ex Joshi et al. 2022)</taxon>
    </lineage>
</organism>
<dbReference type="HAMAP" id="MF_01539">
    <property type="entry name" value="TmcAL"/>
    <property type="match status" value="1"/>
</dbReference>
<evidence type="ECO:0000256" key="3">
    <source>
        <dbReference type="HAMAP-Rule" id="MF_01539"/>
    </source>
</evidence>
<evidence type="ECO:0000256" key="1">
    <source>
        <dbReference type="ARBA" id="ARBA00022598"/>
    </source>
</evidence>
<dbReference type="GO" id="GO:0005737">
    <property type="term" value="C:cytoplasm"/>
    <property type="evidence" value="ECO:0007669"/>
    <property type="project" value="UniProtKB-SubCell"/>
</dbReference>
<keyword evidence="3" id="KW-0963">Cytoplasm</keyword>
<feature type="binding site" evidence="3">
    <location>
        <position position="162"/>
    </location>
    <ligand>
        <name>ATP</name>
        <dbReference type="ChEBI" id="CHEBI:30616"/>
    </ligand>
</feature>
<dbReference type="SMR" id="A0A0M0KJ63"/>
<dbReference type="PANTHER" id="PTHR37825">
    <property type="entry name" value="TRNA(MET) CYTIDINE ACETATE LIGASE"/>
    <property type="match status" value="1"/>
</dbReference>
<keyword evidence="1 3" id="KW-0436">Ligase</keyword>
<keyword evidence="3" id="KW-0067">ATP-binding</keyword>
<dbReference type="GO" id="GO:0000049">
    <property type="term" value="F:tRNA binding"/>
    <property type="evidence" value="ECO:0007669"/>
    <property type="project" value="UniProtKB-KW"/>
</dbReference>
<comment type="catalytic activity">
    <reaction evidence="3">
        <text>cytidine(34) in elongator tRNA(Met) + acetate + ATP = N(4)-acetylcytidine(34) in elongator tRNA(Met) + AMP + diphosphate</text>
        <dbReference type="Rhea" id="RHEA:58144"/>
        <dbReference type="Rhea" id="RHEA-COMP:10693"/>
        <dbReference type="Rhea" id="RHEA-COMP:10694"/>
        <dbReference type="ChEBI" id="CHEBI:30089"/>
        <dbReference type="ChEBI" id="CHEBI:30616"/>
        <dbReference type="ChEBI" id="CHEBI:33019"/>
        <dbReference type="ChEBI" id="CHEBI:74900"/>
        <dbReference type="ChEBI" id="CHEBI:82748"/>
        <dbReference type="ChEBI" id="CHEBI:456215"/>
    </reaction>
</comment>
<dbReference type="EMBL" id="LILD01000001">
    <property type="protein sequence ID" value="KOO38657.1"/>
    <property type="molecule type" value="Genomic_DNA"/>
</dbReference>
<evidence type="ECO:0000313" key="4">
    <source>
        <dbReference type="EMBL" id="KOO38657.1"/>
    </source>
</evidence>
<proteinExistence type="inferred from homology"/>
<dbReference type="AlphaFoldDB" id="A0A0M0KJ63"/>
<protein>
    <recommendedName>
        <fullName evidence="3">tRNA(Met) cytidine acetate ligase</fullName>
        <ecNumber evidence="3">6.3.4.-</ecNumber>
    </recommendedName>
</protein>
<feature type="binding site" evidence="3">
    <location>
        <begin position="7"/>
        <end position="20"/>
    </location>
    <ligand>
        <name>ATP</name>
        <dbReference type="ChEBI" id="CHEBI:30616"/>
    </ligand>
</feature>
<name>A0A0M0KJ63_ALKHA</name>
<reference evidence="4" key="1">
    <citation type="submission" date="2015-08" db="EMBL/GenBank/DDBJ databases">
        <title>Complete DNA Sequence of Pseudomonas syringae pv. actinidiae, the Causal Agent of Kiwifruit Canker Disease.</title>
        <authorList>
            <person name="Rikkerink E.H.A."/>
            <person name="Fineran P.C."/>
        </authorList>
    </citation>
    <scope>NUCLEOTIDE SEQUENCE</scope>
    <source>
        <strain evidence="4">DSM 13666</strain>
    </source>
</reference>
<feature type="binding site" evidence="3">
    <location>
        <position position="101"/>
    </location>
    <ligand>
        <name>ATP</name>
        <dbReference type="ChEBI" id="CHEBI:30616"/>
    </ligand>
</feature>
<dbReference type="SUPFAM" id="SSF52374">
    <property type="entry name" value="Nucleotidylyl transferase"/>
    <property type="match status" value="1"/>
</dbReference>
<comment type="similarity">
    <text evidence="3">Belongs to the TmcAL family.</text>
</comment>
<keyword evidence="3" id="KW-0547">Nucleotide-binding</keyword>
<dbReference type="InterPro" id="IPR014729">
    <property type="entry name" value="Rossmann-like_a/b/a_fold"/>
</dbReference>
<dbReference type="GO" id="GO:0006400">
    <property type="term" value="P:tRNA modification"/>
    <property type="evidence" value="ECO:0007669"/>
    <property type="project" value="UniProtKB-UniRule"/>
</dbReference>
<dbReference type="PATRIC" id="fig|136160.3.peg.1741"/>
<dbReference type="Pfam" id="PF05636">
    <property type="entry name" value="HIGH_NTase1"/>
    <property type="match status" value="1"/>
</dbReference>
<accession>A0A0M0KJ63</accession>
<dbReference type="Gene3D" id="3.40.50.620">
    <property type="entry name" value="HUPs"/>
    <property type="match status" value="1"/>
</dbReference>
<dbReference type="InterPro" id="IPR008513">
    <property type="entry name" value="tRNA(Met)_cyd_acetate_ligase"/>
</dbReference>
<dbReference type="GeneID" id="87598098"/>
<dbReference type="NCBIfam" id="NF010191">
    <property type="entry name" value="PRK13670.1"/>
    <property type="match status" value="1"/>
</dbReference>
<sequence length="416" mass="47715">MKAVGVVVEYNPFHNGHLHHLTEARKQAKADVVIAVMSGYFLQRGEPAILPKWERTSLALQGGADLVVELPYAFSTQKAEWFATGAVSILAALEADALCFGSEEGTIEPFHRLYHFMAKHRLAWDRMIKEELDKGMSYPTATSLAFKRLEGSAEHLDLSRPNNILGFHYVKAIYDLHTSIKAMTIPRIKAGYHDDSLNESSIASATSIRKSLKTKEGWQMVDRVVPSYTTEMLKSFEKETTFLPSWERLFPLLKYRLLTATPEQLHAIYEGEEGLEYRALKTIVSATSFHDWMTKMKTKRYTWTRIQRYATHLFTNTTKEEIHSVLPRGTESLPYIRLLGMTSRGQMYLNGKKKQLTTPVITRPAKVDDRMMNLDLRAAFSYYASFPPSLQQKRLKEEFHRTPIRIDHKPEPKKEA</sequence>
<dbReference type="PANTHER" id="PTHR37825:SF1">
    <property type="entry name" value="TRNA(MET) CYTIDINE ACETATE LIGASE"/>
    <property type="match status" value="1"/>
</dbReference>
<comment type="subcellular location">
    <subcellularLocation>
        <location evidence="3">Cytoplasm</location>
    </subcellularLocation>
</comment>
<comment type="function">
    <text evidence="3">Catalyzes the formation of N(4)-acetylcytidine (ac(4)C) at the wobble position of elongator tRNA(Met), using acetate and ATP as substrates. First activates an acetate ion to form acetyladenylate (Ac-AMP) and then transfers the acetyl group to tRNA to form ac(4)C34.</text>
</comment>
<comment type="caution">
    <text evidence="4">The sequence shown here is derived from an EMBL/GenBank/DDBJ whole genome shotgun (WGS) entry which is preliminary data.</text>
</comment>
<keyword evidence="3" id="KW-0820">tRNA-binding</keyword>